<dbReference type="GO" id="GO:0000209">
    <property type="term" value="P:protein polyubiquitination"/>
    <property type="evidence" value="ECO:0007669"/>
    <property type="project" value="TreeGrafter"/>
</dbReference>
<feature type="compositionally biased region" description="Polar residues" evidence="7">
    <location>
        <begin position="165"/>
        <end position="174"/>
    </location>
</feature>
<dbReference type="PANTHER" id="PTHR45670:SF1">
    <property type="entry name" value="E3 UBIQUITIN-PROTEIN LIGASE HECTD1"/>
    <property type="match status" value="1"/>
</dbReference>
<dbReference type="Gene3D" id="3.30.2410.10">
    <property type="entry name" value="Hect, E3 ligase catalytic domain"/>
    <property type="match status" value="1"/>
</dbReference>
<dbReference type="SUPFAM" id="SSF48371">
    <property type="entry name" value="ARM repeat"/>
    <property type="match status" value="1"/>
</dbReference>
<sequence length="1867" mass="205854">MPPRPNNNSHPSSSKSSNPTSTSTSTSTPIPNVITRHQAKVSQQAHQTYLSYSSGIDGTLQESSSSSTTSSSTTIRATRKRTSEDTAHKAPAKQPKTSKQSTTIPTTRTRATRSSSSKSITAYLRPSKMSTAQKRSSLTKSADAPDPSHLANDPFDASKGALISDPSNPSSDQANAMDVDDEKGTTQEKTDEKVEVKDKDEGEDGEDGEDNAEHEDDDDENEDDEHDEYDENNEHNEHDDDEEDEDEDEDEYDQAHNPNHLDEGLFSSSMSGIVSGTSSRLKSILTNLRAYEDPSLQLIALQDLAFLLSVSTEDSLAGYISCDSFVKELVILMRGTGDGDDNPDTMLLACRCLSNLMEAMPAALGSVVYGGAVPVLCTKLIEIQYIDVAEQSLTALEKISSEYPNAVVKEGGLAAVLMFLDFFSTNVQRTAVKTAANCCRGMQHDNIAMVKDILPNLENILQYSDQKIVEQVCLCFVRLADSFKSNAAHLQSIITENVLRAILSLLSPHASVTVGPSIYTLLLRFLSTVAEHSPALGFALLEMDVVDTLFLVLTGTQAPDTFAEGAKVSNVGSRSKDQVLEILGTISELLPPLPRDNALFDTEYQHVAPQAKDEESSSSSDVEMKQATTEGPEKRQELLAAHPERVHRLSKVLIPTLIEVYSSTVHLKVRQRAIHALVKLVYFTGDEQLKTVLKDVELASFLAVILSQQEHQSLVVAALQISHILMTKLPSTYRVYFEREGVLFEISKLAYLGAELSLTKDQSKPEKPETKVLAPSTETPASATSISTSASASTSTYSTDVNITEEQSAPAPDANDSQVDDDPFSEANMSQRLLGLVTELRNMREHRGQPSVDEQLTAIQGELAKAFTKIASTPGDEPSSEGEISSTRQHLRILQRLMGSGSRSVITAHKEERGLGSGKAKDWIFERASIIVELCEDQRDSAESSGDEKSALAGLQRITVGFKGSPDAASASLKELASYFLEKGTIGISSFEFLNSGLPQSLLDYLTAPPVLSNSTTQAQRYQAFVETFMVPSEAGAKSSPFSLLVKKMQEALTRMESFEVEAAQNSRGDVQGNPSSSLATQLRLKIAPEEGTEVPSTYQNLHVSIHAIATFRTLDEYLRPRLKPKLTTPEKVTTFNPVKGDQKKASENDSKEKAGTVTRKSRRLQKVAAPPTPSDDTEKTPETGKEEVEAYDDEHDEKQEEQDDDSEELDHENIEDMEYERDLKLAGASPVDVDSDIKMTDATGGNSGAKKPRSSKTASSKSNDRASSSPWHIQFSLYGVPISTDMTVYGAIHEYERKHGKSAAQRSGWPTTYPITYKRVDTVAPEQAPLSSQSQRSSIVDSTFTADVPKELAQQSDLSPLLSLLRVLHGLNDDWRRFYGSETPQAVHHLEPNEFINSKITAKVNRQLEEPLIVASACLPQWTVGLVTGFPFLFPFETRYTYLQSTSFGFSRSIMRWQNQQQRNGQTDHRDDSHAFLGRIQRQKVRISRHKALESAVRVMELYSSSQTMLEVEYYEEVGTGLGPTLEFYSVVSREFCKKSLKLWRDNDPESKTEYVMTPHGLFPRPLAHLKGHANESKILNLFKSLGQFIAKAMLDSRIIDVPLSGLFVRRLLGRHQEPHVSLVSMIDPVLAKSLESLQTFVSEKKKIYALNLPNKERESALTSIECQGAKLDDMSLDFTLPGYPEIELKAGGSDIPVTIYNVEEYISLAVDMTVGQGVEEQVAAFKSGFNCVFDIQNLAGFRSEELVNLFGSGDEDWSCETLVDTIKADHGFRPESRAFKNLLSVMSGFDKEERRQFLQFITGSPKLPIGVVCKPYEAPLKADDYLPSVMTCANYLKMPDYSSREVMLAKFKTAYEEGQGSFHLS</sequence>
<keyword evidence="4" id="KW-0808">Transferase</keyword>
<gene>
    <name evidence="9" type="primary">UFD4</name>
    <name evidence="9" type="ORF">BG006_006363</name>
</gene>
<feature type="compositionally biased region" description="Basic and acidic residues" evidence="7">
    <location>
        <begin position="182"/>
        <end position="200"/>
    </location>
</feature>
<feature type="compositionally biased region" description="Low complexity" evidence="7">
    <location>
        <begin position="1260"/>
        <end position="1269"/>
    </location>
</feature>
<feature type="compositionally biased region" description="Acidic residues" evidence="7">
    <location>
        <begin position="201"/>
        <end position="231"/>
    </location>
</feature>
<dbReference type="PANTHER" id="PTHR45670">
    <property type="entry name" value="E3 UBIQUITIN-PROTEIN LIGASE TRIP12"/>
    <property type="match status" value="1"/>
</dbReference>
<feature type="compositionally biased region" description="Polar residues" evidence="7">
    <location>
        <begin position="128"/>
        <end position="140"/>
    </location>
</feature>
<dbReference type="InterPro" id="IPR011989">
    <property type="entry name" value="ARM-like"/>
</dbReference>
<dbReference type="SUPFAM" id="SSF56204">
    <property type="entry name" value="Hect, E3 ligase catalytic domain"/>
    <property type="match status" value="1"/>
</dbReference>
<feature type="region of interest" description="Disordered" evidence="7">
    <location>
        <begin position="760"/>
        <end position="798"/>
    </location>
</feature>
<dbReference type="InterPro" id="IPR045322">
    <property type="entry name" value="HECTD1/TRIP12-like"/>
</dbReference>
<feature type="compositionally biased region" description="Basic and acidic residues" evidence="7">
    <location>
        <begin position="1177"/>
        <end position="1189"/>
    </location>
</feature>
<comment type="caution">
    <text evidence="9">The sequence shown here is derived from an EMBL/GenBank/DDBJ whole genome shotgun (WGS) entry which is preliminary data.</text>
</comment>
<keyword evidence="10" id="KW-1185">Reference proteome</keyword>
<comment type="catalytic activity">
    <reaction evidence="1">
        <text>S-ubiquitinyl-[E2 ubiquitin-conjugating enzyme]-L-cysteine + [acceptor protein]-L-lysine = [E2 ubiquitin-conjugating enzyme]-L-cysteine + N(6)-ubiquitinyl-[acceptor protein]-L-lysine.</text>
        <dbReference type="EC" id="2.3.2.26"/>
    </reaction>
</comment>
<organism evidence="9 10">
    <name type="scientific">Podila minutissima</name>
    <dbReference type="NCBI Taxonomy" id="64525"/>
    <lineage>
        <taxon>Eukaryota</taxon>
        <taxon>Fungi</taxon>
        <taxon>Fungi incertae sedis</taxon>
        <taxon>Mucoromycota</taxon>
        <taxon>Mortierellomycotina</taxon>
        <taxon>Mortierellomycetes</taxon>
        <taxon>Mortierellales</taxon>
        <taxon>Mortierellaceae</taxon>
        <taxon>Podila</taxon>
    </lineage>
</organism>
<dbReference type="Gene3D" id="3.90.1750.10">
    <property type="entry name" value="Hect, E3 ligase catalytic domains"/>
    <property type="match status" value="1"/>
</dbReference>
<feature type="compositionally biased region" description="Acidic residues" evidence="7">
    <location>
        <begin position="239"/>
        <end position="252"/>
    </location>
</feature>
<dbReference type="GO" id="GO:0043161">
    <property type="term" value="P:proteasome-mediated ubiquitin-dependent protein catabolic process"/>
    <property type="evidence" value="ECO:0007669"/>
    <property type="project" value="TreeGrafter"/>
</dbReference>
<protein>
    <recommendedName>
        <fullName evidence="3">HECT-type E3 ubiquitin transferase</fullName>
        <ecNumber evidence="3">2.3.2.26</ecNumber>
    </recommendedName>
</protein>
<comment type="similarity">
    <text evidence="2">Belongs to the UPL family. K-HECT subfamily.</text>
</comment>
<evidence type="ECO:0000256" key="1">
    <source>
        <dbReference type="ARBA" id="ARBA00000885"/>
    </source>
</evidence>
<evidence type="ECO:0000256" key="6">
    <source>
        <dbReference type="PROSITE-ProRule" id="PRU00104"/>
    </source>
</evidence>
<feature type="compositionally biased region" description="Low complexity" evidence="7">
    <location>
        <begin position="774"/>
        <end position="798"/>
    </location>
</feature>
<dbReference type="GO" id="GO:0016607">
    <property type="term" value="C:nuclear speck"/>
    <property type="evidence" value="ECO:0007669"/>
    <property type="project" value="TreeGrafter"/>
</dbReference>
<feature type="compositionally biased region" description="Low complexity" evidence="7">
    <location>
        <begin position="1"/>
        <end position="32"/>
    </location>
</feature>
<evidence type="ECO:0000256" key="5">
    <source>
        <dbReference type="ARBA" id="ARBA00022786"/>
    </source>
</evidence>
<dbReference type="InterPro" id="IPR000569">
    <property type="entry name" value="HECT_dom"/>
</dbReference>
<evidence type="ECO:0000256" key="4">
    <source>
        <dbReference type="ARBA" id="ARBA00022679"/>
    </source>
</evidence>
<feature type="compositionally biased region" description="Basic and acidic residues" evidence="7">
    <location>
        <begin position="761"/>
        <end position="770"/>
    </location>
</feature>
<dbReference type="EC" id="2.3.2.26" evidence="3"/>
<name>A0A9P5SLA2_9FUNG</name>
<dbReference type="InterPro" id="IPR057948">
    <property type="entry name" value="TPR_TRIP12_N"/>
</dbReference>
<feature type="region of interest" description="Disordered" evidence="7">
    <location>
        <begin position="1236"/>
        <end position="1269"/>
    </location>
</feature>
<feature type="compositionally biased region" description="Low complexity" evidence="7">
    <location>
        <begin position="95"/>
        <end position="122"/>
    </location>
</feature>
<evidence type="ECO:0000259" key="8">
    <source>
        <dbReference type="PROSITE" id="PS50237"/>
    </source>
</evidence>
<dbReference type="InterPro" id="IPR016024">
    <property type="entry name" value="ARM-type_fold"/>
</dbReference>
<feature type="compositionally biased region" description="Acidic residues" evidence="7">
    <location>
        <begin position="1190"/>
        <end position="1210"/>
    </location>
</feature>
<feature type="compositionally biased region" description="Low complexity" evidence="7">
    <location>
        <begin position="63"/>
        <end position="74"/>
    </location>
</feature>
<feature type="compositionally biased region" description="Basic and acidic residues" evidence="7">
    <location>
        <begin position="1141"/>
        <end position="1155"/>
    </location>
</feature>
<feature type="compositionally biased region" description="Polar residues" evidence="7">
    <location>
        <begin position="40"/>
        <end position="62"/>
    </location>
</feature>
<feature type="region of interest" description="Disordered" evidence="7">
    <location>
        <begin position="1"/>
        <end position="268"/>
    </location>
</feature>
<dbReference type="EMBL" id="JAAAUY010000378">
    <property type="protein sequence ID" value="KAF9330676.1"/>
    <property type="molecule type" value="Genomic_DNA"/>
</dbReference>
<keyword evidence="5 6" id="KW-0833">Ubl conjugation pathway</keyword>
<dbReference type="InterPro" id="IPR035983">
    <property type="entry name" value="Hect_E3_ubiquitin_ligase"/>
</dbReference>
<dbReference type="SMART" id="SM00119">
    <property type="entry name" value="HECTc"/>
    <property type="match status" value="1"/>
</dbReference>
<evidence type="ECO:0000256" key="2">
    <source>
        <dbReference type="ARBA" id="ARBA00006331"/>
    </source>
</evidence>
<accession>A0A9P5SLA2</accession>
<dbReference type="GO" id="GO:0061630">
    <property type="term" value="F:ubiquitin protein ligase activity"/>
    <property type="evidence" value="ECO:0007669"/>
    <property type="project" value="UniProtKB-EC"/>
</dbReference>
<proteinExistence type="inferred from homology"/>
<evidence type="ECO:0000256" key="3">
    <source>
        <dbReference type="ARBA" id="ARBA00012485"/>
    </source>
</evidence>
<dbReference type="Gene3D" id="1.25.10.10">
    <property type="entry name" value="Leucine-rich Repeat Variant"/>
    <property type="match status" value="1"/>
</dbReference>
<feature type="region of interest" description="Disordered" evidence="7">
    <location>
        <begin position="1129"/>
        <end position="1210"/>
    </location>
</feature>
<reference evidence="9" key="1">
    <citation type="journal article" date="2020" name="Fungal Divers.">
        <title>Resolving the Mortierellaceae phylogeny through synthesis of multi-gene phylogenetics and phylogenomics.</title>
        <authorList>
            <person name="Vandepol N."/>
            <person name="Liber J."/>
            <person name="Desiro A."/>
            <person name="Na H."/>
            <person name="Kennedy M."/>
            <person name="Barry K."/>
            <person name="Grigoriev I.V."/>
            <person name="Miller A.N."/>
            <person name="O'Donnell K."/>
            <person name="Stajich J.E."/>
            <person name="Bonito G."/>
        </authorList>
    </citation>
    <scope>NUCLEOTIDE SEQUENCE</scope>
    <source>
        <strain evidence="9">NVP1</strain>
    </source>
</reference>
<dbReference type="PROSITE" id="PS50237">
    <property type="entry name" value="HECT"/>
    <property type="match status" value="1"/>
</dbReference>
<feature type="active site" description="Glycyl thioester intermediate" evidence="6">
    <location>
        <position position="1834"/>
    </location>
</feature>
<feature type="region of interest" description="Disordered" evidence="7">
    <location>
        <begin position="608"/>
        <end position="633"/>
    </location>
</feature>
<dbReference type="Proteomes" id="UP000696485">
    <property type="component" value="Unassembled WGS sequence"/>
</dbReference>
<dbReference type="Pfam" id="PF25579">
    <property type="entry name" value="TPR_TRIP12_N"/>
    <property type="match status" value="1"/>
</dbReference>
<evidence type="ECO:0000256" key="7">
    <source>
        <dbReference type="SAM" id="MobiDB-lite"/>
    </source>
</evidence>
<dbReference type="Pfam" id="PF00632">
    <property type="entry name" value="HECT"/>
    <property type="match status" value="1"/>
</dbReference>
<evidence type="ECO:0000313" key="10">
    <source>
        <dbReference type="Proteomes" id="UP000696485"/>
    </source>
</evidence>
<feature type="domain" description="HECT" evidence="8">
    <location>
        <begin position="1499"/>
        <end position="1867"/>
    </location>
</feature>
<evidence type="ECO:0000313" key="9">
    <source>
        <dbReference type="EMBL" id="KAF9330676.1"/>
    </source>
</evidence>